<dbReference type="PANTHER" id="PTHR37308">
    <property type="entry name" value="INTEGRAL MEMBRANE PROTEIN"/>
    <property type="match status" value="1"/>
</dbReference>
<keyword evidence="1" id="KW-0472">Membrane</keyword>
<reference evidence="2 3" key="1">
    <citation type="submission" date="2019-02" db="EMBL/GenBank/DDBJ databases">
        <title>Prokaryotic population dynamics and viral predation in marine succession experiment using metagenomics: the confinement effect.</title>
        <authorList>
            <person name="Haro-Moreno J.M."/>
            <person name="Rodriguez-Valera F."/>
            <person name="Lopez-Perez M."/>
        </authorList>
    </citation>
    <scope>NUCLEOTIDE SEQUENCE [LARGE SCALE GENOMIC DNA]</scope>
    <source>
        <strain evidence="2">MED-G167</strain>
    </source>
</reference>
<organism evidence="2 3">
    <name type="scientific">SAR86 cluster bacterium</name>
    <dbReference type="NCBI Taxonomy" id="2030880"/>
    <lineage>
        <taxon>Bacteria</taxon>
        <taxon>Pseudomonadati</taxon>
        <taxon>Pseudomonadota</taxon>
        <taxon>Gammaproteobacteria</taxon>
        <taxon>SAR86 cluster</taxon>
    </lineage>
</organism>
<proteinExistence type="predicted"/>
<protein>
    <submittedName>
        <fullName evidence="2">DUF368 domain-containing protein</fullName>
    </submittedName>
</protein>
<feature type="transmembrane region" description="Helical" evidence="1">
    <location>
        <begin position="6"/>
        <end position="39"/>
    </location>
</feature>
<feature type="transmembrane region" description="Helical" evidence="1">
    <location>
        <begin position="151"/>
        <end position="180"/>
    </location>
</feature>
<dbReference type="EMBL" id="SHBM01000003">
    <property type="protein sequence ID" value="RZO18849.1"/>
    <property type="molecule type" value="Genomic_DNA"/>
</dbReference>
<sequence>MKERFKFIIAGFCVGFAELLPGISGSTVAIFFGIYEKLINILSELKIKNISLNYKKLNSIFLFDLIIPFIIAMILSVLIFSNLILFLHNEFTYIFNILIGLIMILGGYFLLKDLIRLESKTMLIFFIGFITSLLLSNLSSTSININFINLIFAGFIAFSFFLIPGISGSAILLVFGLYSLIIESISVLNFSVLLPFAIGGIISLLTMPKLISYLYEKYRDLLIMFFSGLIIGTGLLIII</sequence>
<feature type="transmembrane region" description="Helical" evidence="1">
    <location>
        <begin position="93"/>
        <end position="111"/>
    </location>
</feature>
<dbReference type="InterPro" id="IPR007163">
    <property type="entry name" value="VCA0040-like"/>
</dbReference>
<evidence type="ECO:0000313" key="3">
    <source>
        <dbReference type="Proteomes" id="UP000318359"/>
    </source>
</evidence>
<comment type="caution">
    <text evidence="2">The sequence shown here is derived from an EMBL/GenBank/DDBJ whole genome shotgun (WGS) entry which is preliminary data.</text>
</comment>
<feature type="transmembrane region" description="Helical" evidence="1">
    <location>
        <begin position="192"/>
        <end position="215"/>
    </location>
</feature>
<dbReference type="Pfam" id="PF04018">
    <property type="entry name" value="VCA0040-like"/>
    <property type="match status" value="1"/>
</dbReference>
<feature type="transmembrane region" description="Helical" evidence="1">
    <location>
        <begin position="60"/>
        <end position="87"/>
    </location>
</feature>
<keyword evidence="1" id="KW-0812">Transmembrane</keyword>
<dbReference type="PANTHER" id="PTHR37308:SF1">
    <property type="entry name" value="POLYPRENYL-PHOSPHATE TRANSPORTER"/>
    <property type="match status" value="1"/>
</dbReference>
<feature type="transmembrane region" description="Helical" evidence="1">
    <location>
        <begin position="221"/>
        <end position="238"/>
    </location>
</feature>
<dbReference type="AlphaFoldDB" id="A0A520MCC8"/>
<keyword evidence="1" id="KW-1133">Transmembrane helix</keyword>
<feature type="transmembrane region" description="Helical" evidence="1">
    <location>
        <begin position="123"/>
        <end position="145"/>
    </location>
</feature>
<gene>
    <name evidence="2" type="ORF">EVB00_00450</name>
</gene>
<dbReference type="Proteomes" id="UP000318359">
    <property type="component" value="Unassembled WGS sequence"/>
</dbReference>
<accession>A0A520MCC8</accession>
<evidence type="ECO:0000256" key="1">
    <source>
        <dbReference type="SAM" id="Phobius"/>
    </source>
</evidence>
<name>A0A520MCC8_9GAMM</name>
<evidence type="ECO:0000313" key="2">
    <source>
        <dbReference type="EMBL" id="RZO18849.1"/>
    </source>
</evidence>